<accession>A0AAD6M1Q3</accession>
<name>A0AAD6M1Q3_9ROSI</name>
<sequence length="60" mass="7008">MHVRYSDTFPFLDTKGIVAVDDDREGPLYEHTFPLIFLLTLPSCDRMMRSIEEFQGIVLM</sequence>
<reference evidence="1" key="1">
    <citation type="journal article" date="2023" name="Mol. Ecol. Resour.">
        <title>Chromosome-level genome assembly of a triploid poplar Populus alba 'Berolinensis'.</title>
        <authorList>
            <person name="Chen S."/>
            <person name="Yu Y."/>
            <person name="Wang X."/>
            <person name="Wang S."/>
            <person name="Zhang T."/>
            <person name="Zhou Y."/>
            <person name="He R."/>
            <person name="Meng N."/>
            <person name="Wang Y."/>
            <person name="Liu W."/>
            <person name="Liu Z."/>
            <person name="Liu J."/>
            <person name="Guo Q."/>
            <person name="Huang H."/>
            <person name="Sederoff R.R."/>
            <person name="Wang G."/>
            <person name="Qu G."/>
            <person name="Chen S."/>
        </authorList>
    </citation>
    <scope>NUCLEOTIDE SEQUENCE</scope>
    <source>
        <strain evidence="1">SC-2020</strain>
    </source>
</reference>
<organism evidence="1 2">
    <name type="scientific">Populus alba x Populus x berolinensis</name>
    <dbReference type="NCBI Taxonomy" id="444605"/>
    <lineage>
        <taxon>Eukaryota</taxon>
        <taxon>Viridiplantae</taxon>
        <taxon>Streptophyta</taxon>
        <taxon>Embryophyta</taxon>
        <taxon>Tracheophyta</taxon>
        <taxon>Spermatophyta</taxon>
        <taxon>Magnoliopsida</taxon>
        <taxon>eudicotyledons</taxon>
        <taxon>Gunneridae</taxon>
        <taxon>Pentapetalae</taxon>
        <taxon>rosids</taxon>
        <taxon>fabids</taxon>
        <taxon>Malpighiales</taxon>
        <taxon>Salicaceae</taxon>
        <taxon>Saliceae</taxon>
        <taxon>Populus</taxon>
    </lineage>
</organism>
<evidence type="ECO:0000313" key="2">
    <source>
        <dbReference type="Proteomes" id="UP001164929"/>
    </source>
</evidence>
<dbReference type="Proteomes" id="UP001164929">
    <property type="component" value="Chromosome 12"/>
</dbReference>
<dbReference type="AlphaFoldDB" id="A0AAD6M1Q3"/>
<gene>
    <name evidence="1" type="ORF">NC653_029275</name>
</gene>
<comment type="caution">
    <text evidence="1">The sequence shown here is derived from an EMBL/GenBank/DDBJ whole genome shotgun (WGS) entry which is preliminary data.</text>
</comment>
<dbReference type="EMBL" id="JAQIZT010000012">
    <property type="protein sequence ID" value="KAJ6977314.1"/>
    <property type="molecule type" value="Genomic_DNA"/>
</dbReference>
<keyword evidence="2" id="KW-1185">Reference proteome</keyword>
<protein>
    <submittedName>
        <fullName evidence="1">Uncharacterized protein</fullName>
    </submittedName>
</protein>
<proteinExistence type="predicted"/>
<evidence type="ECO:0000313" key="1">
    <source>
        <dbReference type="EMBL" id="KAJ6977314.1"/>
    </source>
</evidence>